<comment type="caution">
    <text evidence="2">The sequence shown here is derived from an EMBL/GenBank/DDBJ whole genome shotgun (WGS) entry which is preliminary data.</text>
</comment>
<dbReference type="InterPro" id="IPR029063">
    <property type="entry name" value="SAM-dependent_MTases_sf"/>
</dbReference>
<organism evidence="2 3">
    <name type="scientific">Kutzneria buriramensis</name>
    <dbReference type="NCBI Taxonomy" id="1045776"/>
    <lineage>
        <taxon>Bacteria</taxon>
        <taxon>Bacillati</taxon>
        <taxon>Actinomycetota</taxon>
        <taxon>Actinomycetes</taxon>
        <taxon>Pseudonocardiales</taxon>
        <taxon>Pseudonocardiaceae</taxon>
        <taxon>Kutzneria</taxon>
    </lineage>
</organism>
<keyword evidence="2" id="KW-0808">Transferase</keyword>
<dbReference type="OrthoDB" id="9809391at2"/>
<evidence type="ECO:0000313" key="3">
    <source>
        <dbReference type="Proteomes" id="UP000256269"/>
    </source>
</evidence>
<evidence type="ECO:0000259" key="1">
    <source>
        <dbReference type="Pfam" id="PF08241"/>
    </source>
</evidence>
<keyword evidence="2" id="KW-0830">Ubiquinone</keyword>
<reference evidence="2 3" key="1">
    <citation type="submission" date="2018-08" db="EMBL/GenBank/DDBJ databases">
        <title>Genomic Encyclopedia of Archaeal and Bacterial Type Strains, Phase II (KMG-II): from individual species to whole genera.</title>
        <authorList>
            <person name="Goeker M."/>
        </authorList>
    </citation>
    <scope>NUCLEOTIDE SEQUENCE [LARGE SCALE GENOMIC DNA]</scope>
    <source>
        <strain evidence="2 3">DSM 45791</strain>
    </source>
</reference>
<dbReference type="Proteomes" id="UP000256269">
    <property type="component" value="Unassembled WGS sequence"/>
</dbReference>
<evidence type="ECO:0000313" key="2">
    <source>
        <dbReference type="EMBL" id="REH42904.1"/>
    </source>
</evidence>
<dbReference type="EMBL" id="QUNO01000010">
    <property type="protein sequence ID" value="REH42904.1"/>
    <property type="molecule type" value="Genomic_DNA"/>
</dbReference>
<proteinExistence type="predicted"/>
<dbReference type="InterPro" id="IPR013216">
    <property type="entry name" value="Methyltransf_11"/>
</dbReference>
<sequence>MTRSRTADGSAGDADYGRIGGHYADYRRPDARIAAAIVEALATAQSVVNIGAGAGSYEPADRSVTAVEPSASMRAQRPSHLPPAVDAVAEELPFADASFDAAMTTFSVHQWPDLAAGLREMRRVATGPVVILTCDPALLDRFWLAEYAPEVIATEARRYPTPDAIAEHLGGHTTVRVVPIPLDCTDGFNEAYYGRPEMLLDPAARKSCSAWSFVAPDRAAAYTEALRTALDDGSWDRRYGHLRTQPTYDGSLVLVVNTPERRAG</sequence>
<dbReference type="GO" id="GO:0008757">
    <property type="term" value="F:S-adenosylmethionine-dependent methyltransferase activity"/>
    <property type="evidence" value="ECO:0007669"/>
    <property type="project" value="InterPro"/>
</dbReference>
<keyword evidence="2" id="KW-0489">Methyltransferase</keyword>
<dbReference type="RefSeq" id="WP_116177680.1">
    <property type="nucleotide sequence ID" value="NZ_CP144375.1"/>
</dbReference>
<protein>
    <submittedName>
        <fullName evidence="2">Ubiquinone/menaquinone biosynthesis C-methylase UbiE</fullName>
    </submittedName>
</protein>
<dbReference type="AlphaFoldDB" id="A0A3E0HDM4"/>
<keyword evidence="3" id="KW-1185">Reference proteome</keyword>
<dbReference type="Pfam" id="PF08241">
    <property type="entry name" value="Methyltransf_11"/>
    <property type="match status" value="1"/>
</dbReference>
<dbReference type="GO" id="GO:0032259">
    <property type="term" value="P:methylation"/>
    <property type="evidence" value="ECO:0007669"/>
    <property type="project" value="UniProtKB-KW"/>
</dbReference>
<gene>
    <name evidence="2" type="ORF">BCF44_110409</name>
</gene>
<feature type="domain" description="Methyltransferase type 11" evidence="1">
    <location>
        <begin position="49"/>
        <end position="124"/>
    </location>
</feature>
<dbReference type="SUPFAM" id="SSF53335">
    <property type="entry name" value="S-adenosyl-L-methionine-dependent methyltransferases"/>
    <property type="match status" value="1"/>
</dbReference>
<name>A0A3E0HDM4_9PSEU</name>
<dbReference type="Gene3D" id="3.40.50.150">
    <property type="entry name" value="Vaccinia Virus protein VP39"/>
    <property type="match status" value="1"/>
</dbReference>
<accession>A0A3E0HDM4</accession>